<accession>C1NAL4</accession>
<protein>
    <submittedName>
        <fullName evidence="2">Predicted protein</fullName>
    </submittedName>
</protein>
<feature type="region of interest" description="Disordered" evidence="1">
    <location>
        <begin position="490"/>
        <end position="586"/>
    </location>
</feature>
<dbReference type="EMBL" id="GG663753">
    <property type="protein sequence ID" value="EEH50963.1"/>
    <property type="molecule type" value="Genomic_DNA"/>
</dbReference>
<proteinExistence type="predicted"/>
<dbReference type="RefSeq" id="XP_003064983.1">
    <property type="nucleotide sequence ID" value="XM_003064937.1"/>
</dbReference>
<reference evidence="2 3" key="1">
    <citation type="journal article" date="2009" name="Science">
        <title>Green evolution and dynamic adaptations revealed by genomes of the marine picoeukaryotes Micromonas.</title>
        <authorList>
            <person name="Worden A.Z."/>
            <person name="Lee J.H."/>
            <person name="Mock T."/>
            <person name="Rouze P."/>
            <person name="Simmons M.P."/>
            <person name="Aerts A.L."/>
            <person name="Allen A.E."/>
            <person name="Cuvelier M.L."/>
            <person name="Derelle E."/>
            <person name="Everett M.V."/>
            <person name="Foulon E."/>
            <person name="Grimwood J."/>
            <person name="Gundlach H."/>
            <person name="Henrissat B."/>
            <person name="Napoli C."/>
            <person name="McDonald S.M."/>
            <person name="Parker M.S."/>
            <person name="Rombauts S."/>
            <person name="Salamov A."/>
            <person name="Von Dassow P."/>
            <person name="Badger J.H."/>
            <person name="Coutinho P.M."/>
            <person name="Demir E."/>
            <person name="Dubchak I."/>
            <person name="Gentemann C."/>
            <person name="Eikrem W."/>
            <person name="Gready J.E."/>
            <person name="John U."/>
            <person name="Lanier W."/>
            <person name="Lindquist E.A."/>
            <person name="Lucas S."/>
            <person name="Mayer K.F."/>
            <person name="Moreau H."/>
            <person name="Not F."/>
            <person name="Otillar R."/>
            <person name="Panaud O."/>
            <person name="Pangilinan J."/>
            <person name="Paulsen I."/>
            <person name="Piegu B."/>
            <person name="Poliakov A."/>
            <person name="Robbens S."/>
            <person name="Schmutz J."/>
            <person name="Toulza E."/>
            <person name="Wyss T."/>
            <person name="Zelensky A."/>
            <person name="Zhou K."/>
            <person name="Armbrust E.V."/>
            <person name="Bhattacharya D."/>
            <person name="Goodenough U.W."/>
            <person name="Van de Peer Y."/>
            <person name="Grigoriev I.V."/>
        </authorList>
    </citation>
    <scope>NUCLEOTIDE SEQUENCE [LARGE SCALE GENOMIC DNA]</scope>
    <source>
        <strain evidence="2 3">CCMP1545</strain>
    </source>
</reference>
<evidence type="ECO:0000256" key="1">
    <source>
        <dbReference type="SAM" id="MobiDB-lite"/>
    </source>
</evidence>
<sequence length="586" mass="64322">MHATSTTTIDAKKRVATLWKEFIASDYVKDKVDGAPFLRNLAAIDKMDSVGSLCVQDIYEHFAEWMTCIYLSRDKKPLGPGTLDSYFGYLMVQARARALEIARGEIQVTKASNFFSCSSGDTNVMTDEVRWFRGVKHNMRRKSIARLTEKGEAIDNSADPLYAADIAKINETYARVGGAESAVRSCLLIATWQTAGRTTECVYLSYDNMFWDRQFCCIEVEIVQYKTSKVKRLPLVASANHHMCFFTRLGDMLALERTVSYRPDDMGSWLFPKFQSKDQAGAAINRILKDVDVRQENAKHKVEAKASKLEFAANATVVGASVRPGAISTLYADIPANQVVCTSGHDMSGDSKMFGYVDVNVATCMPGATVLAGWPSPGYGKPTKGPRPASVDALAHQGADMKLVDDIVDEVFDLDPAHPPMLLRAEVRRAGDGEFVNPGGTLRIRVPRDALRGAQQERFLPPRAGETRDGRFQGVFRAFVAREVDGVGQRDPRRLRGRQHPPVRVPRDGRHGAHCEHAAESRAAAGAGGAEPARARERARERAPRAPGCHWGEDGGACGGARLPRGERTPADADDAPPSRGAGRWR</sequence>
<dbReference type="GeneID" id="9690368"/>
<name>C1NAL4_MICPC</name>
<feature type="compositionally biased region" description="Basic and acidic residues" evidence="1">
    <location>
        <begin position="505"/>
        <end position="520"/>
    </location>
</feature>
<dbReference type="KEGG" id="mpp:MICPUCDRAFT_66117"/>
<feature type="compositionally biased region" description="Basic and acidic residues" evidence="1">
    <location>
        <begin position="533"/>
        <end position="544"/>
    </location>
</feature>
<dbReference type="Proteomes" id="UP000001876">
    <property type="component" value="Unassembled WGS sequence"/>
</dbReference>
<evidence type="ECO:0000313" key="2">
    <source>
        <dbReference type="EMBL" id="EEH50963.1"/>
    </source>
</evidence>
<dbReference type="AlphaFoldDB" id="C1NAL4"/>
<evidence type="ECO:0000313" key="3">
    <source>
        <dbReference type="Proteomes" id="UP000001876"/>
    </source>
</evidence>
<organism evidence="3">
    <name type="scientific">Micromonas pusilla (strain CCMP1545)</name>
    <name type="common">Picoplanktonic green alga</name>
    <dbReference type="NCBI Taxonomy" id="564608"/>
    <lineage>
        <taxon>Eukaryota</taxon>
        <taxon>Viridiplantae</taxon>
        <taxon>Chlorophyta</taxon>
        <taxon>Mamiellophyceae</taxon>
        <taxon>Mamiellales</taxon>
        <taxon>Mamiellaceae</taxon>
        <taxon>Micromonas</taxon>
    </lineage>
</organism>
<gene>
    <name evidence="2" type="ORF">MICPUCDRAFT_66117</name>
</gene>
<keyword evidence="3" id="KW-1185">Reference proteome</keyword>